<evidence type="ECO:0000256" key="5">
    <source>
        <dbReference type="ARBA" id="ARBA00022842"/>
    </source>
</evidence>
<dbReference type="InterPro" id="IPR053378">
    <property type="entry name" value="Prenyl_diphosphate_synthase"/>
</dbReference>
<dbReference type="Pfam" id="PF00348">
    <property type="entry name" value="polyprenyl_synt"/>
    <property type="match status" value="1"/>
</dbReference>
<dbReference type="Proteomes" id="UP001239909">
    <property type="component" value="Unassembled WGS sequence"/>
</dbReference>
<sequence length="316" mass="32354">MDETRESAAAAAGAPIGTMEFAAVLSAHAARVEDELARLLPAEGGGAGEAELCAAMRYATLGGGKRLRAFLAMEVGRLCGVPEARAARAGAAVECLHAYSLVHDDMPCMDDDALRRGKPTVHVKWSEATAVLAGDGLQAMAFEILADPATHPSGDVRARLCLRLAQASGAAGMVGGQALDLGAEAAAVPLDAAGVKRLQLLKTGALIEVAAEMGAILGEVPEATVAHIRAYARALGEAFQIADDLLDVTGSEAETGKAVGKDAGAGKATFVDILGIEGARARAGELVREAAAELAFLGPQARHLESAARFTVERRS</sequence>
<organism evidence="8 9">
    <name type="scientific">Paralimibaculum aggregatum</name>
    <dbReference type="NCBI Taxonomy" id="3036245"/>
    <lineage>
        <taxon>Bacteria</taxon>
        <taxon>Pseudomonadati</taxon>
        <taxon>Pseudomonadota</taxon>
        <taxon>Alphaproteobacteria</taxon>
        <taxon>Rhodobacterales</taxon>
        <taxon>Paracoccaceae</taxon>
        <taxon>Paralimibaculum</taxon>
    </lineage>
</organism>
<evidence type="ECO:0000256" key="4">
    <source>
        <dbReference type="ARBA" id="ARBA00022723"/>
    </source>
</evidence>
<evidence type="ECO:0000313" key="9">
    <source>
        <dbReference type="Proteomes" id="UP001239909"/>
    </source>
</evidence>
<dbReference type="CDD" id="cd00685">
    <property type="entry name" value="Trans_IPPS_HT"/>
    <property type="match status" value="1"/>
</dbReference>
<dbReference type="InterPro" id="IPR033749">
    <property type="entry name" value="Polyprenyl_synt_CS"/>
</dbReference>
<evidence type="ECO:0000256" key="3">
    <source>
        <dbReference type="ARBA" id="ARBA00022679"/>
    </source>
</evidence>
<proteinExistence type="inferred from homology"/>
<keyword evidence="5" id="KW-0460">Magnesium</keyword>
<dbReference type="EMBL" id="BSYI01000003">
    <property type="protein sequence ID" value="GMG81296.1"/>
    <property type="molecule type" value="Genomic_DNA"/>
</dbReference>
<name>A0ABQ6LFV7_9RHOB</name>
<comment type="similarity">
    <text evidence="2 7">Belongs to the FPP/GGPP synthase family.</text>
</comment>
<keyword evidence="9" id="KW-1185">Reference proteome</keyword>
<dbReference type="NCBIfam" id="NF045485">
    <property type="entry name" value="FPPsyn"/>
    <property type="match status" value="1"/>
</dbReference>
<dbReference type="PANTHER" id="PTHR43281:SF1">
    <property type="entry name" value="FARNESYL DIPHOSPHATE SYNTHASE"/>
    <property type="match status" value="1"/>
</dbReference>
<dbReference type="SUPFAM" id="SSF48576">
    <property type="entry name" value="Terpenoid synthases"/>
    <property type="match status" value="1"/>
</dbReference>
<dbReference type="PROSITE" id="PS00723">
    <property type="entry name" value="POLYPRENYL_SYNTHASE_1"/>
    <property type="match status" value="1"/>
</dbReference>
<evidence type="ECO:0000313" key="8">
    <source>
        <dbReference type="EMBL" id="GMG81296.1"/>
    </source>
</evidence>
<comment type="cofactor">
    <cofactor evidence="1">
        <name>Mg(2+)</name>
        <dbReference type="ChEBI" id="CHEBI:18420"/>
    </cofactor>
</comment>
<evidence type="ECO:0000256" key="7">
    <source>
        <dbReference type="RuleBase" id="RU004466"/>
    </source>
</evidence>
<dbReference type="PROSITE" id="PS00444">
    <property type="entry name" value="POLYPRENYL_SYNTHASE_2"/>
    <property type="match status" value="1"/>
</dbReference>
<accession>A0ABQ6LFV7</accession>
<dbReference type="SFLD" id="SFLDS00005">
    <property type="entry name" value="Isoprenoid_Synthase_Type_I"/>
    <property type="match status" value="1"/>
</dbReference>
<dbReference type="Gene3D" id="1.10.600.10">
    <property type="entry name" value="Farnesyl Diphosphate Synthase"/>
    <property type="match status" value="1"/>
</dbReference>
<keyword evidence="4" id="KW-0479">Metal-binding</keyword>
<protein>
    <submittedName>
        <fullName evidence="8">Polyprenyl synthetase family protein</fullName>
    </submittedName>
</protein>
<gene>
    <name evidence="8" type="ORF">LNKW23_05090</name>
</gene>
<dbReference type="InterPro" id="IPR000092">
    <property type="entry name" value="Polyprenyl_synt"/>
</dbReference>
<dbReference type="PANTHER" id="PTHR43281">
    <property type="entry name" value="FARNESYL DIPHOSPHATE SYNTHASE"/>
    <property type="match status" value="1"/>
</dbReference>
<evidence type="ECO:0000256" key="2">
    <source>
        <dbReference type="ARBA" id="ARBA00006706"/>
    </source>
</evidence>
<keyword evidence="3 7" id="KW-0808">Transferase</keyword>
<evidence type="ECO:0000256" key="6">
    <source>
        <dbReference type="ARBA" id="ARBA00023229"/>
    </source>
</evidence>
<reference evidence="8 9" key="1">
    <citation type="submission" date="2023-04" db="EMBL/GenBank/DDBJ databases">
        <title>Marinoamorphus aggregata gen. nov., sp. Nov., isolate from tissue of brittle star Ophioplocus japonicus.</title>
        <authorList>
            <person name="Kawano K."/>
            <person name="Sawayama S."/>
            <person name="Nakagawa S."/>
        </authorList>
    </citation>
    <scope>NUCLEOTIDE SEQUENCE [LARGE SCALE GENOMIC DNA]</scope>
    <source>
        <strain evidence="8 9">NKW23</strain>
    </source>
</reference>
<evidence type="ECO:0000256" key="1">
    <source>
        <dbReference type="ARBA" id="ARBA00001946"/>
    </source>
</evidence>
<dbReference type="InterPro" id="IPR008949">
    <property type="entry name" value="Isoprenoid_synthase_dom_sf"/>
</dbReference>
<comment type="caution">
    <text evidence="8">The sequence shown here is derived from an EMBL/GenBank/DDBJ whole genome shotgun (WGS) entry which is preliminary data.</text>
</comment>
<keyword evidence="6" id="KW-0414">Isoprene biosynthesis</keyword>
<dbReference type="SFLD" id="SFLDG01017">
    <property type="entry name" value="Polyprenyl_Transferase_Like"/>
    <property type="match status" value="1"/>
</dbReference>